<sequence length="132" mass="14774">MTKARVFDWDVYTGHDPEGWSACGVTTTERLAMERVRTTFADIPYGTCAWAEITRVRLDPAHLAPRERLADGRRVAVRLWDGSVVWSLPRKSLHALRRPNTRRRPPRPDLPGDYGGPAGGPYPLGGPSPETR</sequence>
<dbReference type="EMBL" id="BAAAZR010000057">
    <property type="protein sequence ID" value="GAA3843640.1"/>
    <property type="molecule type" value="Genomic_DNA"/>
</dbReference>
<accession>A0ABP7JF45</accession>
<dbReference type="Proteomes" id="UP001500888">
    <property type="component" value="Unassembled WGS sequence"/>
</dbReference>
<proteinExistence type="predicted"/>
<reference evidence="3" key="1">
    <citation type="journal article" date="2019" name="Int. J. Syst. Evol. Microbiol.">
        <title>The Global Catalogue of Microorganisms (GCM) 10K type strain sequencing project: providing services to taxonomists for standard genome sequencing and annotation.</title>
        <authorList>
            <consortium name="The Broad Institute Genomics Platform"/>
            <consortium name="The Broad Institute Genome Sequencing Center for Infectious Disease"/>
            <person name="Wu L."/>
            <person name="Ma J."/>
        </authorList>
    </citation>
    <scope>NUCLEOTIDE SEQUENCE [LARGE SCALE GENOMIC DNA]</scope>
    <source>
        <strain evidence="3">JCM 16908</strain>
    </source>
</reference>
<feature type="compositionally biased region" description="Basic residues" evidence="1">
    <location>
        <begin position="95"/>
        <end position="105"/>
    </location>
</feature>
<name>A0ABP7JF45_9ACTN</name>
<keyword evidence="3" id="KW-1185">Reference proteome</keyword>
<comment type="caution">
    <text evidence="2">The sequence shown here is derived from an EMBL/GenBank/DDBJ whole genome shotgun (WGS) entry which is preliminary data.</text>
</comment>
<evidence type="ECO:0000313" key="3">
    <source>
        <dbReference type="Proteomes" id="UP001500888"/>
    </source>
</evidence>
<gene>
    <name evidence="2" type="ORF">GCM10022226_78310</name>
</gene>
<evidence type="ECO:0000256" key="1">
    <source>
        <dbReference type="SAM" id="MobiDB-lite"/>
    </source>
</evidence>
<protein>
    <submittedName>
        <fullName evidence="2">Uncharacterized protein</fullName>
    </submittedName>
</protein>
<feature type="compositionally biased region" description="Gly residues" evidence="1">
    <location>
        <begin position="113"/>
        <end position="123"/>
    </location>
</feature>
<feature type="region of interest" description="Disordered" evidence="1">
    <location>
        <begin position="95"/>
        <end position="132"/>
    </location>
</feature>
<organism evidence="2 3">
    <name type="scientific">Sphaerisporangium flaviroseum</name>
    <dbReference type="NCBI Taxonomy" id="509199"/>
    <lineage>
        <taxon>Bacteria</taxon>
        <taxon>Bacillati</taxon>
        <taxon>Actinomycetota</taxon>
        <taxon>Actinomycetes</taxon>
        <taxon>Streptosporangiales</taxon>
        <taxon>Streptosporangiaceae</taxon>
        <taxon>Sphaerisporangium</taxon>
    </lineage>
</organism>
<dbReference type="RefSeq" id="WP_344952733.1">
    <property type="nucleotide sequence ID" value="NZ_BAAAZR010000057.1"/>
</dbReference>
<evidence type="ECO:0000313" key="2">
    <source>
        <dbReference type="EMBL" id="GAA3843640.1"/>
    </source>
</evidence>